<protein>
    <recommendedName>
        <fullName evidence="6">Probable membrane transporter protein</fullName>
    </recommendedName>
</protein>
<evidence type="ECO:0000256" key="5">
    <source>
        <dbReference type="ARBA" id="ARBA00023136"/>
    </source>
</evidence>
<keyword evidence="6" id="KW-1003">Cell membrane</keyword>
<dbReference type="InterPro" id="IPR002781">
    <property type="entry name" value="TM_pro_TauE-like"/>
</dbReference>
<evidence type="ECO:0000313" key="8">
    <source>
        <dbReference type="Proteomes" id="UP000664835"/>
    </source>
</evidence>
<evidence type="ECO:0000256" key="3">
    <source>
        <dbReference type="ARBA" id="ARBA00022692"/>
    </source>
</evidence>
<evidence type="ECO:0000313" key="7">
    <source>
        <dbReference type="EMBL" id="MBO1927553.1"/>
    </source>
</evidence>
<keyword evidence="3 6" id="KW-0812">Transmembrane</keyword>
<feature type="transmembrane region" description="Helical" evidence="6">
    <location>
        <begin position="177"/>
        <end position="199"/>
    </location>
</feature>
<proteinExistence type="inferred from homology"/>
<feature type="transmembrane region" description="Helical" evidence="6">
    <location>
        <begin position="232"/>
        <end position="253"/>
    </location>
</feature>
<reference evidence="7 8" key="1">
    <citation type="submission" date="2021-03" db="EMBL/GenBank/DDBJ databases">
        <title>Thiomicrorhabdus sp.nov.,novel sulfur-oxidizing bacteria isolated from coastal sediment.</title>
        <authorList>
            <person name="Liu X."/>
        </authorList>
    </citation>
    <scope>NUCLEOTIDE SEQUENCE [LARGE SCALE GENOMIC DNA]</scope>
    <source>
        <strain evidence="7 8">6S2-11</strain>
    </source>
</reference>
<keyword evidence="5 6" id="KW-0472">Membrane</keyword>
<dbReference type="InterPro" id="IPR051598">
    <property type="entry name" value="TSUP/Inactive_protease-like"/>
</dbReference>
<dbReference type="EMBL" id="JAGETV010000013">
    <property type="protein sequence ID" value="MBO1927553.1"/>
    <property type="molecule type" value="Genomic_DNA"/>
</dbReference>
<feature type="transmembrane region" description="Helical" evidence="6">
    <location>
        <begin position="7"/>
        <end position="30"/>
    </location>
</feature>
<organism evidence="7 8">
    <name type="scientific">Thiomicrorhabdus marina</name>
    <dbReference type="NCBI Taxonomy" id="2818442"/>
    <lineage>
        <taxon>Bacteria</taxon>
        <taxon>Pseudomonadati</taxon>
        <taxon>Pseudomonadota</taxon>
        <taxon>Gammaproteobacteria</taxon>
        <taxon>Thiotrichales</taxon>
        <taxon>Piscirickettsiaceae</taxon>
        <taxon>Thiomicrorhabdus</taxon>
    </lineage>
</organism>
<keyword evidence="4 6" id="KW-1133">Transmembrane helix</keyword>
<evidence type="ECO:0000256" key="6">
    <source>
        <dbReference type="RuleBase" id="RU363041"/>
    </source>
</evidence>
<evidence type="ECO:0000256" key="2">
    <source>
        <dbReference type="ARBA" id="ARBA00009142"/>
    </source>
</evidence>
<sequence>MDLFEQFLLFVVSLVANLFSALAGGGAGLLQLPALLFLGLPFGVALATHKVASVFLGLGATARHMKSSSLDWKFAAFILAMGLPGVVLGASIILQIDDRVSQGLLGLLTLGLGLYSWFKPELGQSTAAVNRDIRGYLIGGVVLFSIGALNGSLTSGTGLFVTLWLVRWFGLDYKSAVAYTLVLVGIFWNGSGAVTLGILGEIEWSWLPALILGSLIGGYLGAHFAIVKGNKLVKRSFEVVTVLVGISLIFRALSLI</sequence>
<feature type="transmembrane region" description="Helical" evidence="6">
    <location>
        <begin position="138"/>
        <end position="165"/>
    </location>
</feature>
<accession>A0ABS3Q5G2</accession>
<keyword evidence="8" id="KW-1185">Reference proteome</keyword>
<dbReference type="Proteomes" id="UP000664835">
    <property type="component" value="Unassembled WGS sequence"/>
</dbReference>
<comment type="similarity">
    <text evidence="2 6">Belongs to the 4-toluene sulfonate uptake permease (TSUP) (TC 2.A.102) family.</text>
</comment>
<dbReference type="Pfam" id="PF01925">
    <property type="entry name" value="TauE"/>
    <property type="match status" value="1"/>
</dbReference>
<feature type="transmembrane region" description="Helical" evidence="6">
    <location>
        <begin position="74"/>
        <end position="94"/>
    </location>
</feature>
<feature type="transmembrane region" description="Helical" evidence="6">
    <location>
        <begin position="36"/>
        <end position="62"/>
    </location>
</feature>
<dbReference type="PANTHER" id="PTHR43701">
    <property type="entry name" value="MEMBRANE TRANSPORTER PROTEIN MJ0441-RELATED"/>
    <property type="match status" value="1"/>
</dbReference>
<name>A0ABS3Q5G2_9GAMM</name>
<feature type="transmembrane region" description="Helical" evidence="6">
    <location>
        <begin position="206"/>
        <end position="226"/>
    </location>
</feature>
<dbReference type="RefSeq" id="WP_208149886.1">
    <property type="nucleotide sequence ID" value="NZ_JAGETV010000013.1"/>
</dbReference>
<evidence type="ECO:0000256" key="1">
    <source>
        <dbReference type="ARBA" id="ARBA00004141"/>
    </source>
</evidence>
<feature type="transmembrane region" description="Helical" evidence="6">
    <location>
        <begin position="100"/>
        <end position="118"/>
    </location>
</feature>
<gene>
    <name evidence="7" type="ORF">J3998_08170</name>
</gene>
<dbReference type="PANTHER" id="PTHR43701:SF5">
    <property type="entry name" value="MEMBRANE TRANSPORTER PROTEIN-RELATED"/>
    <property type="match status" value="1"/>
</dbReference>
<evidence type="ECO:0000256" key="4">
    <source>
        <dbReference type="ARBA" id="ARBA00022989"/>
    </source>
</evidence>
<comment type="caution">
    <text evidence="7">The sequence shown here is derived from an EMBL/GenBank/DDBJ whole genome shotgun (WGS) entry which is preliminary data.</text>
</comment>
<comment type="subcellular location">
    <subcellularLocation>
        <location evidence="6">Cell membrane</location>
        <topology evidence="6">Multi-pass membrane protein</topology>
    </subcellularLocation>
    <subcellularLocation>
        <location evidence="1">Membrane</location>
        <topology evidence="1">Multi-pass membrane protein</topology>
    </subcellularLocation>
</comment>